<reference evidence="2" key="1">
    <citation type="submission" date="2017-01" db="EMBL/GenBank/DDBJ databases">
        <authorList>
            <person name="Varghese N."/>
            <person name="Submissions S."/>
        </authorList>
    </citation>
    <scope>NUCLEOTIDE SEQUENCE [LARGE SCALE GENOMIC DNA]</scope>
    <source>
        <strain evidence="2">DSM 21054</strain>
    </source>
</reference>
<gene>
    <name evidence="1" type="ORF">SAMN05421788_101105</name>
</gene>
<evidence type="ECO:0000313" key="1">
    <source>
        <dbReference type="EMBL" id="SIS59141.1"/>
    </source>
</evidence>
<sequence>MHNKRIITLTTLFIIVSAFQDIASTKKLIVGSWIFEKFDFPNYISPNSEEARNANKTNKGLVVTFTADNQFISSQPGGIKANNAHHVYRLLKDGKHLVIGSTKAGDTLEIDKVDAFHLVLYSEGRPGIYFSRKPAH</sequence>
<evidence type="ECO:0008006" key="3">
    <source>
        <dbReference type="Google" id="ProtNLM"/>
    </source>
</evidence>
<protein>
    <recommendedName>
        <fullName evidence="3">Lipocalin-like domain-containing protein</fullName>
    </recommendedName>
</protein>
<dbReference type="RefSeq" id="WP_076374627.1">
    <property type="nucleotide sequence ID" value="NZ_AP017422.1"/>
</dbReference>
<dbReference type="Proteomes" id="UP000186917">
    <property type="component" value="Unassembled WGS sequence"/>
</dbReference>
<dbReference type="EMBL" id="FTOR01000001">
    <property type="protein sequence ID" value="SIS59141.1"/>
    <property type="molecule type" value="Genomic_DNA"/>
</dbReference>
<dbReference type="KEGG" id="fln:FLA_4693"/>
<evidence type="ECO:0000313" key="2">
    <source>
        <dbReference type="Proteomes" id="UP000186917"/>
    </source>
</evidence>
<organism evidence="1 2">
    <name type="scientific">Filimonas lacunae</name>
    <dbReference type="NCBI Taxonomy" id="477680"/>
    <lineage>
        <taxon>Bacteria</taxon>
        <taxon>Pseudomonadati</taxon>
        <taxon>Bacteroidota</taxon>
        <taxon>Chitinophagia</taxon>
        <taxon>Chitinophagales</taxon>
        <taxon>Chitinophagaceae</taxon>
        <taxon>Filimonas</taxon>
    </lineage>
</organism>
<dbReference type="STRING" id="477680.SAMN05421788_101105"/>
<keyword evidence="2" id="KW-1185">Reference proteome</keyword>
<accession>A0A173MMD3</accession>
<name>A0A173MMD3_9BACT</name>
<dbReference type="AlphaFoldDB" id="A0A173MMD3"/>
<proteinExistence type="predicted"/>